<comment type="caution">
    <text evidence="1">The sequence shown here is derived from an EMBL/GenBank/DDBJ whole genome shotgun (WGS) entry which is preliminary data.</text>
</comment>
<reference evidence="1 2" key="1">
    <citation type="submission" date="2023-02" db="EMBL/GenBank/DDBJ databases">
        <title>LHISI_Scaffold_Assembly.</title>
        <authorList>
            <person name="Stuart O.P."/>
            <person name="Cleave R."/>
            <person name="Magrath M.J.L."/>
            <person name="Mikheyev A.S."/>
        </authorList>
    </citation>
    <scope>NUCLEOTIDE SEQUENCE [LARGE SCALE GENOMIC DNA]</scope>
    <source>
        <strain evidence="1">Daus_M_001</strain>
        <tissue evidence="1">Leg muscle</tissue>
    </source>
</reference>
<gene>
    <name evidence="1" type="ORF">PR048_006073</name>
</gene>
<sequence>MRSTSISLPDHLITRQQFCPQIGIKIHQMWWEIHLVGDDGVAEKDARFSLTEALLSGEQQYYEALGSASELYGGALKKLRCLEEDEYALLFGGLADLAGASKRLASQVTNVFGTSRHPLRRVLQRYARGYGTRAEVAERLSEPGSIPGRFTPDFRKWESCRTNTLVDWFSRGSPVSPRQFIPVLLHSHPISLSLALKTSLLRTATSELSILNNSIPIHAEKTKVRCGRPRTRCLAVLVKGTRASGKVCLLPKPSCLPLPPALHVAPFSTPPGADFSQVAGRRVQQRHNLHTHWPPEWEKIDTQTGFGHQDMLLVYIQSQTICGAAMMYGLVPPPPSFSHLGEPGSSPGEELLSYFRMRESCRTLPLVGGFSRGDLPFSPPLHSGAAPYSPCFTLIGSQDLNVKSRPNTCAGFARGLPRVGVREESPPLPPPIRNLSPANCRHFGRAGPPPTTFQKEGHSQIAIELSLSLSLSSTTWATRTGRGVRHSTFAFRRPCWRGGETGDPRENPGMIPTCENPVAWPRIESGSPWLEASGLTTQPPKSEDHCTELLGVIENGCPDRRRSVETPGVVVKQFHAPWRKAFRASRITYLVSIMYRLFTWLASSPPTKANRTQSPTGSLPDFRMWESCRRYRWSAGFLGDFRFSPTFHCVAAPYSPQSSSSALKTSLLRAAQISRHTLTRATRVKPAANESLWSCSYSVPTRVRYVAGSTLAGGAKHYFPFTSLSTRRCTARLVVCRDAESTETRDCVPLITFFVRRGTLDMSLRSKPIAGAVSVSRGEGGEEFGHRRHPAKYPLPNAAVTHSRNTICDGDGQPFTPPPPGQSSWSCRGHPRLRTGRLDVMDRGEMNMECDGPPNWELTSGMEWKVYESRESGQLCDKLEEQRVAPEVTSERKICDCEYQRNEACDWQTGLLDWRLE</sequence>
<organism evidence="1 2">
    <name type="scientific">Dryococelus australis</name>
    <dbReference type="NCBI Taxonomy" id="614101"/>
    <lineage>
        <taxon>Eukaryota</taxon>
        <taxon>Metazoa</taxon>
        <taxon>Ecdysozoa</taxon>
        <taxon>Arthropoda</taxon>
        <taxon>Hexapoda</taxon>
        <taxon>Insecta</taxon>
        <taxon>Pterygota</taxon>
        <taxon>Neoptera</taxon>
        <taxon>Polyneoptera</taxon>
        <taxon>Phasmatodea</taxon>
        <taxon>Verophasmatodea</taxon>
        <taxon>Anareolatae</taxon>
        <taxon>Phasmatidae</taxon>
        <taxon>Eurycanthinae</taxon>
        <taxon>Dryococelus</taxon>
    </lineage>
</organism>
<keyword evidence="2" id="KW-1185">Reference proteome</keyword>
<dbReference type="Proteomes" id="UP001159363">
    <property type="component" value="Chromosome 2"/>
</dbReference>
<protein>
    <submittedName>
        <fullName evidence="1">Uncharacterized protein</fullName>
    </submittedName>
</protein>
<evidence type="ECO:0000313" key="2">
    <source>
        <dbReference type="Proteomes" id="UP001159363"/>
    </source>
</evidence>
<proteinExistence type="predicted"/>
<evidence type="ECO:0000313" key="1">
    <source>
        <dbReference type="EMBL" id="KAJ8893475.1"/>
    </source>
</evidence>
<name>A0ABQ9I9Y4_9NEOP</name>
<dbReference type="EMBL" id="JARBHB010000002">
    <property type="protein sequence ID" value="KAJ8893475.1"/>
    <property type="molecule type" value="Genomic_DNA"/>
</dbReference>
<accession>A0ABQ9I9Y4</accession>